<feature type="signal peptide" evidence="5">
    <location>
        <begin position="1"/>
        <end position="23"/>
    </location>
</feature>
<evidence type="ECO:0000256" key="4">
    <source>
        <dbReference type="ARBA" id="ARBA00023136"/>
    </source>
</evidence>
<keyword evidence="5" id="KW-0732">Signal</keyword>
<feature type="domain" description="Neurotransmitter-gated ion-channel ligand-binding" evidence="6">
    <location>
        <begin position="26"/>
        <end position="174"/>
    </location>
</feature>
<dbReference type="InterPro" id="IPR038050">
    <property type="entry name" value="Neuro_actylchol_rec"/>
</dbReference>
<evidence type="ECO:0000256" key="3">
    <source>
        <dbReference type="ARBA" id="ARBA00022989"/>
    </source>
</evidence>
<dbReference type="CDD" id="cd18989">
    <property type="entry name" value="LGIC_ECD_cation"/>
    <property type="match status" value="1"/>
</dbReference>
<keyword evidence="2 5" id="KW-0812">Transmembrane</keyword>
<evidence type="ECO:0000313" key="8">
    <source>
        <dbReference type="Proteomes" id="UP000887566"/>
    </source>
</evidence>
<dbReference type="SUPFAM" id="SSF90112">
    <property type="entry name" value="Neurotransmitter-gated ion-channel transmembrane pore"/>
    <property type="match status" value="1"/>
</dbReference>
<keyword evidence="4 5" id="KW-0472">Membrane</keyword>
<dbReference type="GO" id="GO:0004888">
    <property type="term" value="F:transmembrane signaling receptor activity"/>
    <property type="evidence" value="ECO:0007669"/>
    <property type="project" value="InterPro"/>
</dbReference>
<dbReference type="WBParaSite" id="PSAMB.scaffold2259size24269.g17079.t1">
    <property type="protein sequence ID" value="PSAMB.scaffold2259size24269.g17079.t1"/>
    <property type="gene ID" value="PSAMB.scaffold2259size24269.g17079"/>
</dbReference>
<evidence type="ECO:0000256" key="1">
    <source>
        <dbReference type="ARBA" id="ARBA00004141"/>
    </source>
</evidence>
<dbReference type="Pfam" id="PF02931">
    <property type="entry name" value="Neur_chan_LBD"/>
    <property type="match status" value="1"/>
</dbReference>
<dbReference type="Pfam" id="PF02932">
    <property type="entry name" value="Neur_chan_memb"/>
    <property type="match status" value="1"/>
</dbReference>
<accession>A0A914VNY0</accession>
<dbReference type="Gene3D" id="1.20.58.390">
    <property type="entry name" value="Neurotransmitter-gated ion-channel transmembrane domain"/>
    <property type="match status" value="1"/>
</dbReference>
<reference evidence="9" key="1">
    <citation type="submission" date="2022-11" db="UniProtKB">
        <authorList>
            <consortium name="WormBaseParasite"/>
        </authorList>
    </citation>
    <scope>IDENTIFICATION</scope>
</reference>
<feature type="transmembrane region" description="Helical" evidence="5">
    <location>
        <begin position="230"/>
        <end position="252"/>
    </location>
</feature>
<dbReference type="CDD" id="cd19051">
    <property type="entry name" value="LGIC_TM_cation"/>
    <property type="match status" value="1"/>
</dbReference>
<keyword evidence="8" id="KW-1185">Reference proteome</keyword>
<comment type="subcellular location">
    <subcellularLocation>
        <location evidence="1">Membrane</location>
        <topology evidence="1">Multi-pass membrane protein</topology>
    </subcellularLocation>
</comment>
<feature type="chain" id="PRO_5038168440" evidence="5">
    <location>
        <begin position="24"/>
        <end position="435"/>
    </location>
</feature>
<dbReference type="Gene3D" id="2.70.170.10">
    <property type="entry name" value="Neurotransmitter-gated ion-channel ligand-binding domain"/>
    <property type="match status" value="1"/>
</dbReference>
<evidence type="ECO:0000313" key="9">
    <source>
        <dbReference type="WBParaSite" id="PSAMB.scaffold2259size24269.g17079.t1"/>
    </source>
</evidence>
<dbReference type="Proteomes" id="UP000887566">
    <property type="component" value="Unplaced"/>
</dbReference>
<comment type="similarity">
    <text evidence="5">Belongs to the ligand-gated ion channel (TC 1.A.9) family.</text>
</comment>
<dbReference type="InterPro" id="IPR006202">
    <property type="entry name" value="Neur_chan_lig-bd"/>
</dbReference>
<dbReference type="InterPro" id="IPR006029">
    <property type="entry name" value="Neurotrans-gated_channel_TM"/>
</dbReference>
<dbReference type="InterPro" id="IPR036734">
    <property type="entry name" value="Neur_chan_lig-bd_sf"/>
</dbReference>
<evidence type="ECO:0000256" key="2">
    <source>
        <dbReference type="ARBA" id="ARBA00022692"/>
    </source>
</evidence>
<feature type="domain" description="Neurotransmitter-gated ion-channel transmembrane" evidence="7">
    <location>
        <begin position="261"/>
        <end position="336"/>
    </location>
</feature>
<dbReference type="SUPFAM" id="SSF63712">
    <property type="entry name" value="Nicotinic receptor ligand binding domain-like"/>
    <property type="match status" value="1"/>
</dbReference>
<evidence type="ECO:0000256" key="5">
    <source>
        <dbReference type="RuleBase" id="RU000687"/>
    </source>
</evidence>
<name>A0A914VNY0_9BILA</name>
<dbReference type="InterPro" id="IPR006201">
    <property type="entry name" value="Neur_channel"/>
</dbReference>
<feature type="transmembrane region" description="Helical" evidence="5">
    <location>
        <begin position="415"/>
        <end position="433"/>
    </location>
</feature>
<keyword evidence="5" id="KW-0813">Transport</keyword>
<keyword evidence="5" id="KW-0406">Ion transport</keyword>
<evidence type="ECO:0000259" key="7">
    <source>
        <dbReference type="Pfam" id="PF02932"/>
    </source>
</evidence>
<dbReference type="PRINTS" id="PR00252">
    <property type="entry name" value="NRIONCHANNEL"/>
</dbReference>
<dbReference type="FunFam" id="2.70.170.10:FF:000027">
    <property type="entry name" value="Ligand-Gated ion Channel"/>
    <property type="match status" value="1"/>
</dbReference>
<dbReference type="InterPro" id="IPR036719">
    <property type="entry name" value="Neuro-gated_channel_TM_sf"/>
</dbReference>
<dbReference type="PANTHER" id="PTHR18945">
    <property type="entry name" value="NEUROTRANSMITTER GATED ION CHANNEL"/>
    <property type="match status" value="1"/>
</dbReference>
<organism evidence="8 9">
    <name type="scientific">Plectus sambesii</name>
    <dbReference type="NCBI Taxonomy" id="2011161"/>
    <lineage>
        <taxon>Eukaryota</taxon>
        <taxon>Metazoa</taxon>
        <taxon>Ecdysozoa</taxon>
        <taxon>Nematoda</taxon>
        <taxon>Chromadorea</taxon>
        <taxon>Plectida</taxon>
        <taxon>Plectina</taxon>
        <taxon>Plectoidea</taxon>
        <taxon>Plectidae</taxon>
        <taxon>Plectus</taxon>
    </lineage>
</organism>
<feature type="transmembrane region" description="Helical" evidence="5">
    <location>
        <begin position="264"/>
        <end position="282"/>
    </location>
</feature>
<dbReference type="AlphaFoldDB" id="A0A914VNY0"/>
<dbReference type="PROSITE" id="PS00236">
    <property type="entry name" value="NEUROTR_ION_CHANNEL"/>
    <property type="match status" value="1"/>
</dbReference>
<keyword evidence="5" id="KW-0407">Ion channel</keyword>
<evidence type="ECO:0000259" key="6">
    <source>
        <dbReference type="Pfam" id="PF02931"/>
    </source>
</evidence>
<dbReference type="GO" id="GO:0016020">
    <property type="term" value="C:membrane"/>
    <property type="evidence" value="ECO:0007669"/>
    <property type="project" value="UniProtKB-SubCell"/>
</dbReference>
<dbReference type="GO" id="GO:0005230">
    <property type="term" value="F:extracellular ligand-gated monoatomic ion channel activity"/>
    <property type="evidence" value="ECO:0007669"/>
    <property type="project" value="InterPro"/>
</dbReference>
<proteinExistence type="inferred from homology"/>
<sequence length="435" mass="49641">MALDWKLLTLFCIIVANTGLAAADEKLLVKHLMDDYDPGVRPVKNQTTVTIVQIIAILENLVEVIESSETIRVTLILNLFWTDEYLTWDPAEYDNITDILIPANRIWLPDYIILTSLEVVDLTPLESLRARVNYAGSVTTSKSQVIDNYCPMKIEQFPYDEQACTITITPWSAPYYWQDIQNLPTKVSLKGNSEWIPIAFDFERKQFLVDGGWTVIHSNYILRIRRKPAFFVWVLTVPTFITTALCITGIFTPTNTNGERAEKITIGLSTLLAVAVILNIASAEMPKGEGLPKLGTFVMIEMIICTVCLVIALVIMQYHYRAMRQLSRPPYWLTVMLLLAKERASSNERRMFESPKLKRVYLPWKATANADSLGLGSMLMELKQSVSDIRSNLDRKESENELIDEWTAIFDRMDLMFFTLFQVGNVVVFITHLCM</sequence>
<keyword evidence="3 5" id="KW-1133">Transmembrane helix</keyword>
<dbReference type="InterPro" id="IPR018000">
    <property type="entry name" value="Neurotransmitter_ion_chnl_CS"/>
</dbReference>
<feature type="transmembrane region" description="Helical" evidence="5">
    <location>
        <begin position="294"/>
        <end position="318"/>
    </location>
</feature>
<protein>
    <submittedName>
        <fullName evidence="9">Neurotransmitter-gated ion-channel ligand-binding domain-containing protein</fullName>
    </submittedName>
</protein>